<evidence type="ECO:0000256" key="11">
    <source>
        <dbReference type="ARBA" id="ARBA00023012"/>
    </source>
</evidence>
<dbReference type="SUPFAM" id="SSF55874">
    <property type="entry name" value="ATPase domain of HSP90 chaperone/DNA topoisomerase II/histidine kinase"/>
    <property type="match status" value="1"/>
</dbReference>
<dbReference type="Gene3D" id="3.30.565.10">
    <property type="entry name" value="Histidine kinase-like ATPase, C-terminal domain"/>
    <property type="match status" value="1"/>
</dbReference>
<dbReference type="InterPro" id="IPR050736">
    <property type="entry name" value="Sensor_HK_Regulatory"/>
</dbReference>
<keyword evidence="17" id="KW-1185">Reference proteome</keyword>
<keyword evidence="13" id="KW-0175">Coiled coil</keyword>
<sequence length="466" mass="52209">MPTQEFSALHRKAGFWLLPGIAVLFLLAALTLLFVLQGREQQIQAAERDDALWAAYQLDRENLKFAAQLSQYQLNPQGHDWHDVELRFEILYSRITLLQQGQFARVFGAANLTAERSFWAIQLIKAMDQLFESDQATQPEGMEQLLALSLQLQQTTEPLIAHMKGISAQLNTESREQLRQLYRYLILLVILLTLTMSLIIGLLIRKMQEARTAQQQAQQMAAELEQTARQAEAASRAKSDFLATLSHEIRTPMNGVMGLADLLRETPQTTEQRRFTDAIFNSARSLMLLLNDLLDISRLEAGKLLLDDQDVHLSPFLQEVMDFFAAGLNQKPVHLSWSLAPEADACYHTDPVRLRQVLLNLIGNALKFTEQGQVQLEVTQNKDGLHFSVQDTGPGIPLKVQEQLFEVFTQADSSISRRYGGTGLGLAISKQIVERMGGSIQVKSQPGAGSCFSFSLPLQPNALTQP</sequence>
<gene>
    <name evidence="16" type="ORF">SAMN02745752_00746</name>
</gene>
<reference evidence="16 17" key="1">
    <citation type="submission" date="2016-11" db="EMBL/GenBank/DDBJ databases">
        <authorList>
            <person name="Jaros S."/>
            <person name="Januszkiewicz K."/>
            <person name="Wedrychowicz H."/>
        </authorList>
    </citation>
    <scope>NUCLEOTIDE SEQUENCE [LARGE SCALE GENOMIC DNA]</scope>
    <source>
        <strain evidence="16 17">DSM 21637</strain>
    </source>
</reference>
<dbReference type="STRING" id="1122209.SAMN02745752_00746"/>
<dbReference type="InterPro" id="IPR003661">
    <property type="entry name" value="HisK_dim/P_dom"/>
</dbReference>
<keyword evidence="7" id="KW-0547">Nucleotide-binding</keyword>
<dbReference type="Gene3D" id="1.10.287.130">
    <property type="match status" value="1"/>
</dbReference>
<dbReference type="InterPro" id="IPR003594">
    <property type="entry name" value="HATPase_dom"/>
</dbReference>
<dbReference type="RefSeq" id="WP_072325004.1">
    <property type="nucleotide sequence ID" value="NZ_FPJW01000002.1"/>
</dbReference>
<dbReference type="PROSITE" id="PS50109">
    <property type="entry name" value="HIS_KIN"/>
    <property type="match status" value="1"/>
</dbReference>
<dbReference type="CDD" id="cd00082">
    <property type="entry name" value="HisKA"/>
    <property type="match status" value="1"/>
</dbReference>
<dbReference type="PANTHER" id="PTHR43711">
    <property type="entry name" value="TWO-COMPONENT HISTIDINE KINASE"/>
    <property type="match status" value="1"/>
</dbReference>
<evidence type="ECO:0000256" key="1">
    <source>
        <dbReference type="ARBA" id="ARBA00000085"/>
    </source>
</evidence>
<keyword evidence="10 14" id="KW-1133">Transmembrane helix</keyword>
<dbReference type="CDD" id="cd16922">
    <property type="entry name" value="HATPase_EvgS-ArcB-TorS-like"/>
    <property type="match status" value="1"/>
</dbReference>
<evidence type="ECO:0000256" key="5">
    <source>
        <dbReference type="ARBA" id="ARBA00022679"/>
    </source>
</evidence>
<feature type="transmembrane region" description="Helical" evidence="14">
    <location>
        <begin position="184"/>
        <end position="204"/>
    </location>
</feature>
<keyword evidence="12 14" id="KW-0472">Membrane</keyword>
<feature type="coiled-coil region" evidence="13">
    <location>
        <begin position="203"/>
        <end position="237"/>
    </location>
</feature>
<dbReference type="PRINTS" id="PR00344">
    <property type="entry name" value="BCTRLSENSOR"/>
</dbReference>
<dbReference type="InterPro" id="IPR036097">
    <property type="entry name" value="HisK_dim/P_sf"/>
</dbReference>
<name>A0A1K1V2H6_9GAMM</name>
<evidence type="ECO:0000256" key="6">
    <source>
        <dbReference type="ARBA" id="ARBA00022692"/>
    </source>
</evidence>
<keyword evidence="9" id="KW-0067">ATP-binding</keyword>
<evidence type="ECO:0000256" key="12">
    <source>
        <dbReference type="ARBA" id="ARBA00023136"/>
    </source>
</evidence>
<accession>A0A1K1V2H6</accession>
<dbReference type="AlphaFoldDB" id="A0A1K1V2H6"/>
<keyword evidence="5" id="KW-0808">Transferase</keyword>
<dbReference type="GO" id="GO:0016020">
    <property type="term" value="C:membrane"/>
    <property type="evidence" value="ECO:0007669"/>
    <property type="project" value="UniProtKB-SubCell"/>
</dbReference>
<dbReference type="FunFam" id="1.10.287.130:FF:000004">
    <property type="entry name" value="Ethylene receptor 1"/>
    <property type="match status" value="1"/>
</dbReference>
<dbReference type="GO" id="GO:0005524">
    <property type="term" value="F:ATP binding"/>
    <property type="evidence" value="ECO:0007669"/>
    <property type="project" value="UniProtKB-KW"/>
</dbReference>
<dbReference type="Pfam" id="PF02518">
    <property type="entry name" value="HATPase_c"/>
    <property type="match status" value="1"/>
</dbReference>
<keyword evidence="6 14" id="KW-0812">Transmembrane</keyword>
<evidence type="ECO:0000256" key="13">
    <source>
        <dbReference type="SAM" id="Coils"/>
    </source>
</evidence>
<protein>
    <recommendedName>
        <fullName evidence="3">histidine kinase</fullName>
        <ecNumber evidence="3">2.7.13.3</ecNumber>
    </recommendedName>
</protein>
<keyword evidence="11" id="KW-0902">Two-component regulatory system</keyword>
<evidence type="ECO:0000313" key="17">
    <source>
        <dbReference type="Proteomes" id="UP000182350"/>
    </source>
</evidence>
<comment type="catalytic activity">
    <reaction evidence="1">
        <text>ATP + protein L-histidine = ADP + protein N-phospho-L-histidine.</text>
        <dbReference type="EC" id="2.7.13.3"/>
    </reaction>
</comment>
<feature type="domain" description="Histidine kinase" evidence="15">
    <location>
        <begin position="244"/>
        <end position="460"/>
    </location>
</feature>
<evidence type="ECO:0000256" key="3">
    <source>
        <dbReference type="ARBA" id="ARBA00012438"/>
    </source>
</evidence>
<keyword evidence="4" id="KW-0597">Phosphoprotein</keyword>
<keyword evidence="8 16" id="KW-0418">Kinase</keyword>
<evidence type="ECO:0000259" key="15">
    <source>
        <dbReference type="PROSITE" id="PS50109"/>
    </source>
</evidence>
<dbReference type="OrthoDB" id="6724607at2"/>
<evidence type="ECO:0000256" key="7">
    <source>
        <dbReference type="ARBA" id="ARBA00022741"/>
    </source>
</evidence>
<evidence type="ECO:0000256" key="10">
    <source>
        <dbReference type="ARBA" id="ARBA00022989"/>
    </source>
</evidence>
<evidence type="ECO:0000256" key="4">
    <source>
        <dbReference type="ARBA" id="ARBA00022553"/>
    </source>
</evidence>
<dbReference type="FunFam" id="3.30.565.10:FF:000010">
    <property type="entry name" value="Sensor histidine kinase RcsC"/>
    <property type="match status" value="1"/>
</dbReference>
<dbReference type="Proteomes" id="UP000182350">
    <property type="component" value="Unassembled WGS sequence"/>
</dbReference>
<dbReference type="EMBL" id="FPJW01000002">
    <property type="protein sequence ID" value="SFX19337.1"/>
    <property type="molecule type" value="Genomic_DNA"/>
</dbReference>
<evidence type="ECO:0000256" key="9">
    <source>
        <dbReference type="ARBA" id="ARBA00022840"/>
    </source>
</evidence>
<dbReference type="InterPro" id="IPR036890">
    <property type="entry name" value="HATPase_C_sf"/>
</dbReference>
<evidence type="ECO:0000256" key="2">
    <source>
        <dbReference type="ARBA" id="ARBA00004370"/>
    </source>
</evidence>
<dbReference type="Pfam" id="PF00512">
    <property type="entry name" value="HisKA"/>
    <property type="match status" value="1"/>
</dbReference>
<dbReference type="SMART" id="SM00388">
    <property type="entry name" value="HisKA"/>
    <property type="match status" value="1"/>
</dbReference>
<dbReference type="PANTHER" id="PTHR43711:SF26">
    <property type="entry name" value="SENSOR HISTIDINE KINASE RCSC"/>
    <property type="match status" value="1"/>
</dbReference>
<dbReference type="GO" id="GO:0000155">
    <property type="term" value="F:phosphorelay sensor kinase activity"/>
    <property type="evidence" value="ECO:0007669"/>
    <property type="project" value="InterPro"/>
</dbReference>
<evidence type="ECO:0000256" key="14">
    <source>
        <dbReference type="SAM" id="Phobius"/>
    </source>
</evidence>
<organism evidence="16 17">
    <name type="scientific">Marinospirillum alkaliphilum DSM 21637</name>
    <dbReference type="NCBI Taxonomy" id="1122209"/>
    <lineage>
        <taxon>Bacteria</taxon>
        <taxon>Pseudomonadati</taxon>
        <taxon>Pseudomonadota</taxon>
        <taxon>Gammaproteobacteria</taxon>
        <taxon>Oceanospirillales</taxon>
        <taxon>Oceanospirillaceae</taxon>
        <taxon>Marinospirillum</taxon>
    </lineage>
</organism>
<dbReference type="EC" id="2.7.13.3" evidence="3"/>
<feature type="transmembrane region" description="Helical" evidence="14">
    <location>
        <begin position="15"/>
        <end position="36"/>
    </location>
</feature>
<dbReference type="SMART" id="SM00387">
    <property type="entry name" value="HATPase_c"/>
    <property type="match status" value="1"/>
</dbReference>
<dbReference type="InterPro" id="IPR004358">
    <property type="entry name" value="Sig_transdc_His_kin-like_C"/>
</dbReference>
<evidence type="ECO:0000256" key="8">
    <source>
        <dbReference type="ARBA" id="ARBA00022777"/>
    </source>
</evidence>
<dbReference type="InterPro" id="IPR005467">
    <property type="entry name" value="His_kinase_dom"/>
</dbReference>
<dbReference type="SUPFAM" id="SSF47384">
    <property type="entry name" value="Homodimeric domain of signal transducing histidine kinase"/>
    <property type="match status" value="1"/>
</dbReference>
<comment type="subcellular location">
    <subcellularLocation>
        <location evidence="2">Membrane</location>
    </subcellularLocation>
</comment>
<evidence type="ECO:0000313" key="16">
    <source>
        <dbReference type="EMBL" id="SFX19337.1"/>
    </source>
</evidence>
<proteinExistence type="predicted"/>